<accession>A0AAW9SK47</accession>
<comment type="caution">
    <text evidence="4">The sequence shown here is derived from an EMBL/GenBank/DDBJ whole genome shotgun (WGS) entry which is preliminary data.</text>
</comment>
<feature type="transmembrane region" description="Helical" evidence="3">
    <location>
        <begin position="147"/>
        <end position="168"/>
    </location>
</feature>
<dbReference type="GO" id="GO:0009306">
    <property type="term" value="P:protein secretion"/>
    <property type="evidence" value="ECO:0007669"/>
    <property type="project" value="InterPro"/>
</dbReference>
<keyword evidence="4" id="KW-0969">Cilium</keyword>
<dbReference type="GO" id="GO:0005886">
    <property type="term" value="C:plasma membrane"/>
    <property type="evidence" value="ECO:0007669"/>
    <property type="project" value="TreeGrafter"/>
</dbReference>
<dbReference type="PANTHER" id="PTHR30531:SF12">
    <property type="entry name" value="FLAGELLAR BIOSYNTHETIC PROTEIN FLHB"/>
    <property type="match status" value="1"/>
</dbReference>
<sequence length="506" mass="55579">MAGSEDDGAEKSHEPSQRKLEEARKKGEIPRTADLQTAMAYLGLLLCATAVGGYCLRGFAEALLPLIEQPDRLEALFFREGATAPAGSLIAAGLTPVMPILLVPAGFVLLTLLAMRGVVFTGSKLAFKVSRVNPIENAKNKYGRRGLFEFFKSFVKLTVYSILLALFLRGQLDVITGSLRGTPAQVVLTMLDLMMRFLFIVVLIAMVIGAIDAFWQRAEHHRKNRMTLKELRDEMKEVEGDPHVKAQRRMKAQELALNRMMQDVPGADVVIVNPTHYAVALTWDRLPGSAPVCVAKGKDMVAARIREAAQAAQVPIHSDPPTARALFATTRIGEQIAIDHYRYGRGGDPFCRGDAPQGRAEGLEMTDYAQLATITQILLETELKKVRGHRQEVAALDLSLTQMDALREAALADGETVTARQQIGADTLWQGWLVQKRAELLRHMALAQAREDDSLSRARRAFSRAQAAAALIEDQQRAARAKQLKTDADRLDALGILRRSSSGDPA</sequence>
<evidence type="ECO:0000256" key="3">
    <source>
        <dbReference type="SAM" id="Phobius"/>
    </source>
</evidence>
<evidence type="ECO:0000256" key="2">
    <source>
        <dbReference type="SAM" id="MobiDB-lite"/>
    </source>
</evidence>
<evidence type="ECO:0000313" key="5">
    <source>
        <dbReference type="Proteomes" id="UP001428774"/>
    </source>
</evidence>
<proteinExistence type="inferred from homology"/>
<feature type="region of interest" description="Disordered" evidence="2">
    <location>
        <begin position="1"/>
        <end position="27"/>
    </location>
</feature>
<dbReference type="SUPFAM" id="SSF160544">
    <property type="entry name" value="EscU C-terminal domain-like"/>
    <property type="match status" value="1"/>
</dbReference>
<dbReference type="Gene3D" id="3.40.1690.10">
    <property type="entry name" value="secretion proteins EscU"/>
    <property type="match status" value="1"/>
</dbReference>
<dbReference type="InterPro" id="IPR006135">
    <property type="entry name" value="T3SS_substrate_exporter"/>
</dbReference>
<name>A0AAW9SK47_9RHOB</name>
<keyword evidence="3" id="KW-1133">Transmembrane helix</keyword>
<keyword evidence="4" id="KW-0966">Cell projection</keyword>
<protein>
    <submittedName>
        <fullName evidence="4">Flagellar type III secretion system protein FlhB</fullName>
    </submittedName>
</protein>
<feature type="transmembrane region" description="Helical" evidence="3">
    <location>
        <begin position="193"/>
        <end position="215"/>
    </location>
</feature>
<dbReference type="PRINTS" id="PR00950">
    <property type="entry name" value="TYPE3IMSPROT"/>
</dbReference>
<evidence type="ECO:0000313" key="4">
    <source>
        <dbReference type="EMBL" id="MEN9061213.1"/>
    </source>
</evidence>
<organism evidence="4 5">
    <name type="scientific">Ponticoccus litoralis</name>
    <dbReference type="NCBI Taxonomy" id="422297"/>
    <lineage>
        <taxon>Bacteria</taxon>
        <taxon>Pseudomonadati</taxon>
        <taxon>Pseudomonadota</taxon>
        <taxon>Alphaproteobacteria</taxon>
        <taxon>Rhodobacterales</taxon>
        <taxon>Roseobacteraceae</taxon>
        <taxon>Ponticoccus</taxon>
    </lineage>
</organism>
<gene>
    <name evidence="4" type="ORF">ABFB10_09340</name>
</gene>
<feature type="transmembrane region" description="Helical" evidence="3">
    <location>
        <begin position="107"/>
        <end position="127"/>
    </location>
</feature>
<evidence type="ECO:0000256" key="1">
    <source>
        <dbReference type="ARBA" id="ARBA00010690"/>
    </source>
</evidence>
<dbReference type="PANTHER" id="PTHR30531">
    <property type="entry name" value="FLAGELLAR BIOSYNTHETIC PROTEIN FLHB"/>
    <property type="match status" value="1"/>
</dbReference>
<dbReference type="Pfam" id="PF01312">
    <property type="entry name" value="Bac_export_2"/>
    <property type="match status" value="1"/>
</dbReference>
<dbReference type="AlphaFoldDB" id="A0AAW9SK47"/>
<keyword evidence="3" id="KW-0812">Transmembrane</keyword>
<keyword evidence="3" id="KW-0472">Membrane</keyword>
<dbReference type="EMBL" id="JBDNCH010000002">
    <property type="protein sequence ID" value="MEN9061213.1"/>
    <property type="molecule type" value="Genomic_DNA"/>
</dbReference>
<feature type="transmembrane region" description="Helical" evidence="3">
    <location>
        <begin position="38"/>
        <end position="60"/>
    </location>
</feature>
<keyword evidence="4" id="KW-0282">Flagellum</keyword>
<keyword evidence="5" id="KW-1185">Reference proteome</keyword>
<comment type="similarity">
    <text evidence="1">Belongs to the type III secretion exporter family.</text>
</comment>
<feature type="compositionally biased region" description="Basic and acidic residues" evidence="2">
    <location>
        <begin position="9"/>
        <end position="27"/>
    </location>
</feature>
<dbReference type="InterPro" id="IPR029025">
    <property type="entry name" value="T3SS_substrate_exporter_C"/>
</dbReference>
<reference evidence="4 5" key="1">
    <citation type="submission" date="2024-05" db="EMBL/GenBank/DDBJ databases">
        <title>Genome sequence of Ponticoccus litoralis KCCM 90028.</title>
        <authorList>
            <person name="Kim J.M."/>
            <person name="Lee J.K."/>
            <person name="Choi B.J."/>
            <person name="Bayburt H."/>
            <person name="Baek J.H."/>
            <person name="Jeon C.O."/>
        </authorList>
    </citation>
    <scope>NUCLEOTIDE SEQUENCE [LARGE SCALE GENOMIC DNA]</scope>
    <source>
        <strain evidence="4 5">KCCM 90028</strain>
    </source>
</reference>
<dbReference type="Proteomes" id="UP001428774">
    <property type="component" value="Unassembled WGS sequence"/>
</dbReference>
<dbReference type="RefSeq" id="WP_347166304.1">
    <property type="nucleotide sequence ID" value="NZ_JBDNCH010000002.1"/>
</dbReference>